<sequence length="57" mass="6654">MTYGEIYNQFFKKTNIDCSLIEDYRPCCELFDVPSISNAIVIWLRSGEKIIFIAKES</sequence>
<proteinExistence type="predicted"/>
<evidence type="ECO:0000313" key="2">
    <source>
        <dbReference type="Proteomes" id="UP000018168"/>
    </source>
</evidence>
<dbReference type="Proteomes" id="UP000018168">
    <property type="component" value="Unassembled WGS sequence"/>
</dbReference>
<comment type="caution">
    <text evidence="1">The sequence shown here is derived from an EMBL/GenBank/DDBJ whole genome shotgun (WGS) entry which is preliminary data.</text>
</comment>
<dbReference type="EMBL" id="CBEP010000091">
    <property type="protein sequence ID" value="CDC05063.1"/>
    <property type="molecule type" value="Genomic_DNA"/>
</dbReference>
<name>R6MZ92_9FIRM</name>
<protein>
    <submittedName>
        <fullName evidence="1">Uncharacterized protein</fullName>
    </submittedName>
</protein>
<accession>R6MZ92</accession>
<dbReference type="AlphaFoldDB" id="R6MZ92"/>
<reference evidence="1" key="1">
    <citation type="submission" date="2012-11" db="EMBL/GenBank/DDBJ databases">
        <title>Dependencies among metagenomic species, viruses, plasmids and units of genetic variation.</title>
        <authorList>
            <person name="Nielsen H.B."/>
            <person name="Almeida M."/>
            <person name="Juncker A.S."/>
            <person name="Rasmussen S."/>
            <person name="Li J."/>
            <person name="Sunagawa S."/>
            <person name="Plichta D."/>
            <person name="Gautier L."/>
            <person name="Le Chatelier E."/>
            <person name="Peletier E."/>
            <person name="Bonde I."/>
            <person name="Nielsen T."/>
            <person name="Manichanh C."/>
            <person name="Arumugam M."/>
            <person name="Batto J."/>
            <person name="Santos M.B.Q.D."/>
            <person name="Blom N."/>
            <person name="Borruel N."/>
            <person name="Burgdorf K.S."/>
            <person name="Boumezbeur F."/>
            <person name="Casellas F."/>
            <person name="Dore J."/>
            <person name="Guarner F."/>
            <person name="Hansen T."/>
            <person name="Hildebrand F."/>
            <person name="Kaas R.S."/>
            <person name="Kennedy S."/>
            <person name="Kristiansen K."/>
            <person name="Kultima J.R."/>
            <person name="Leonard P."/>
            <person name="Levenez F."/>
            <person name="Lund O."/>
            <person name="Moumen B."/>
            <person name="Le Paslier D."/>
            <person name="Pons N."/>
            <person name="Pedersen O."/>
            <person name="Prifti E."/>
            <person name="Qin J."/>
            <person name="Raes J."/>
            <person name="Tap J."/>
            <person name="Tims S."/>
            <person name="Ussery D.W."/>
            <person name="Yamada T."/>
            <person name="MetaHit consortium"/>
            <person name="Renault P."/>
            <person name="Sicheritz-Ponten T."/>
            <person name="Bork P."/>
            <person name="Wang J."/>
            <person name="Brunak S."/>
            <person name="Ehrlich S.D."/>
        </authorList>
    </citation>
    <scope>NUCLEOTIDE SEQUENCE [LARGE SCALE GENOMIC DNA]</scope>
</reference>
<evidence type="ECO:0000313" key="1">
    <source>
        <dbReference type="EMBL" id="CDC05063.1"/>
    </source>
</evidence>
<gene>
    <name evidence="1" type="ORF">BN578_00595</name>
</gene>
<organism evidence="1 2">
    <name type="scientific">[Clostridium] leptum CAG:27</name>
    <dbReference type="NCBI Taxonomy" id="1263068"/>
    <lineage>
        <taxon>Bacteria</taxon>
        <taxon>Bacillati</taxon>
        <taxon>Bacillota</taxon>
        <taxon>Clostridia</taxon>
        <taxon>Eubacteriales</taxon>
        <taxon>Oscillospiraceae</taxon>
        <taxon>Oscillospiraceae incertae sedis</taxon>
    </lineage>
</organism>